<dbReference type="Proteomes" id="UP000003277">
    <property type="component" value="Unassembled WGS sequence"/>
</dbReference>
<name>H1D097_9FIRM</name>
<proteinExistence type="predicted"/>
<dbReference type="HOGENOM" id="CLU_2154339_0_0_9"/>
<comment type="caution">
    <text evidence="1">The sequence shown here is derived from an EMBL/GenBank/DDBJ whole genome shotgun (WGS) entry which is preliminary data.</text>
</comment>
<gene>
    <name evidence="1" type="ORF">HMPREF9453_01035</name>
</gene>
<protein>
    <submittedName>
        <fullName evidence="1">Uncharacterized protein</fullName>
    </submittedName>
</protein>
<reference evidence="1 2" key="1">
    <citation type="submission" date="2011-11" db="EMBL/GenBank/DDBJ databases">
        <title>The Genome Sequence of Dialister succinatiphilus YIT 11850.</title>
        <authorList>
            <consortium name="The Broad Institute Genome Sequencing Platform"/>
            <person name="Earl A."/>
            <person name="Ward D."/>
            <person name="Feldgarden M."/>
            <person name="Gevers D."/>
            <person name="Morotomi M."/>
            <person name="Young S.K."/>
            <person name="Zeng Q."/>
            <person name="Gargeya S."/>
            <person name="Fitzgerald M."/>
            <person name="Haas B."/>
            <person name="Abouelleil A."/>
            <person name="Alvarado L."/>
            <person name="Arachchi H.M."/>
            <person name="Berlin A."/>
            <person name="Brown A."/>
            <person name="Chapman S.B."/>
            <person name="Dunbar C."/>
            <person name="Gearin G."/>
            <person name="Goldberg J."/>
            <person name="Griggs A."/>
            <person name="Gujja S."/>
            <person name="Heiman D."/>
            <person name="Howarth C."/>
            <person name="Lui A."/>
            <person name="MacDonald P.J.P."/>
            <person name="Montmayeur A."/>
            <person name="Murphy C."/>
            <person name="Neiman D."/>
            <person name="Pearson M."/>
            <person name="Priest M."/>
            <person name="Roberts A."/>
            <person name="Saif S."/>
            <person name="Shea T."/>
            <person name="Sisk P."/>
            <person name="Stolte C."/>
            <person name="Sykes S."/>
            <person name="Wortman J."/>
            <person name="Nusbaum C."/>
            <person name="Birren B."/>
        </authorList>
    </citation>
    <scope>NUCLEOTIDE SEQUENCE [LARGE SCALE GENOMIC DNA]</scope>
    <source>
        <strain evidence="1 2">YIT 11850</strain>
    </source>
</reference>
<sequence>MVRCYKLVVEVINMAEVTEKSIVVCGVDKYAVADLKRVYGSVTYQGAEYIFLQFPVVGDTVREYRPDSYTTAIQLGDEIFDGQTFHYHVTLTYDGHVREVAYLGLDDAGRPDTVDIEA</sequence>
<dbReference type="PATRIC" id="fig|742743.3.peg.1055"/>
<keyword evidence="2" id="KW-1185">Reference proteome</keyword>
<organism evidence="1 2">
    <name type="scientific">Dialister succinatiphilus YIT 11850</name>
    <dbReference type="NCBI Taxonomy" id="742743"/>
    <lineage>
        <taxon>Bacteria</taxon>
        <taxon>Bacillati</taxon>
        <taxon>Bacillota</taxon>
        <taxon>Negativicutes</taxon>
        <taxon>Veillonellales</taxon>
        <taxon>Veillonellaceae</taxon>
        <taxon>Dialister</taxon>
    </lineage>
</organism>
<evidence type="ECO:0000313" key="2">
    <source>
        <dbReference type="Proteomes" id="UP000003277"/>
    </source>
</evidence>
<dbReference type="AlphaFoldDB" id="H1D097"/>
<evidence type="ECO:0000313" key="1">
    <source>
        <dbReference type="EMBL" id="EHO63048.1"/>
    </source>
</evidence>
<dbReference type="EMBL" id="ADLT01000029">
    <property type="protein sequence ID" value="EHO63048.1"/>
    <property type="molecule type" value="Genomic_DNA"/>
</dbReference>
<accession>H1D097</accession>